<feature type="domain" description="Flagellin C-terminal" evidence="6">
    <location>
        <begin position="186"/>
        <end position="269"/>
    </location>
</feature>
<name>A0A928A1W1_SELRU</name>
<dbReference type="InterPro" id="IPR001492">
    <property type="entry name" value="Flagellin"/>
</dbReference>
<proteinExistence type="inferred from homology"/>
<dbReference type="PANTHER" id="PTHR42792:SF2">
    <property type="entry name" value="FLAGELLIN"/>
    <property type="match status" value="1"/>
</dbReference>
<evidence type="ECO:0000256" key="2">
    <source>
        <dbReference type="ARBA" id="ARBA00020110"/>
    </source>
</evidence>
<keyword evidence="3 4" id="KW-0975">Bacterial flagellum</keyword>
<evidence type="ECO:0000256" key="1">
    <source>
        <dbReference type="ARBA" id="ARBA00005709"/>
    </source>
</evidence>
<dbReference type="GO" id="GO:0009288">
    <property type="term" value="C:bacterial-type flagellum"/>
    <property type="evidence" value="ECO:0007669"/>
    <property type="project" value="UniProtKB-SubCell"/>
</dbReference>
<evidence type="ECO:0000313" key="8">
    <source>
        <dbReference type="Proteomes" id="UP000761380"/>
    </source>
</evidence>
<evidence type="ECO:0000256" key="4">
    <source>
        <dbReference type="RuleBase" id="RU362073"/>
    </source>
</evidence>
<dbReference type="InterPro" id="IPR046358">
    <property type="entry name" value="Flagellin_C"/>
</dbReference>
<evidence type="ECO:0000259" key="6">
    <source>
        <dbReference type="Pfam" id="PF00700"/>
    </source>
</evidence>
<comment type="caution">
    <text evidence="7">The sequence shown here is derived from an EMBL/GenBank/DDBJ whole genome shotgun (WGS) entry which is preliminary data.</text>
</comment>
<sequence length="285" mass="29523">MSISGINSSLNQLNRAHSLQSQSIQRIATGSKHPSAASGASDYAIAQKMQYNLGGIRQSTANTQTANSMLNVAGGAVSNTISSLSSLRETLLNAANGTNGTTDVAALQESVNQTLSQINTNAQVEYNGQKLLDGSQTVTVAGIDGYDNVSLGDMSTKGLGLTDSQGNSNINLQDVNGSVSGLTQALDTVDAALNKALDQATNIGAAQQGMEYQSANYTTMEENLQSALSTSDDADIAAESVNNASANAQSQMALFAVKQGLQNFSQQMLGTLNNHSRGAAYNMLS</sequence>
<dbReference type="Pfam" id="PF00669">
    <property type="entry name" value="Flagellin_N"/>
    <property type="match status" value="1"/>
</dbReference>
<comment type="function">
    <text evidence="4">Flagellin is the subunit protein which polymerizes to form the filaments of bacterial flagella.</text>
</comment>
<dbReference type="Pfam" id="PF00700">
    <property type="entry name" value="Flagellin_C"/>
    <property type="match status" value="1"/>
</dbReference>
<keyword evidence="4" id="KW-0964">Secreted</keyword>
<comment type="subcellular location">
    <subcellularLocation>
        <location evidence="4">Secreted</location>
    </subcellularLocation>
    <subcellularLocation>
        <location evidence="4">Bacterial flagellum</location>
    </subcellularLocation>
</comment>
<reference evidence="7" key="1">
    <citation type="submission" date="2019-04" db="EMBL/GenBank/DDBJ databases">
        <title>Evolution of Biomass-Degrading Anaerobic Consortia Revealed by Metagenomics.</title>
        <authorList>
            <person name="Peng X."/>
        </authorList>
    </citation>
    <scope>NUCLEOTIDE SEQUENCE</scope>
    <source>
        <strain evidence="7">SIG240</strain>
    </source>
</reference>
<evidence type="ECO:0000256" key="3">
    <source>
        <dbReference type="ARBA" id="ARBA00023143"/>
    </source>
</evidence>
<dbReference type="InterPro" id="IPR001029">
    <property type="entry name" value="Flagellin_N"/>
</dbReference>
<dbReference type="AlphaFoldDB" id="A0A928A1W1"/>
<dbReference type="Gene3D" id="1.20.1330.10">
    <property type="entry name" value="f41 fragment of flagellin, N-terminal domain"/>
    <property type="match status" value="1"/>
</dbReference>
<evidence type="ECO:0000313" key="7">
    <source>
        <dbReference type="EMBL" id="MBE6093217.1"/>
    </source>
</evidence>
<comment type="similarity">
    <text evidence="1 4">Belongs to the bacterial flagellin family.</text>
</comment>
<gene>
    <name evidence="7" type="ORF">E7201_08660</name>
</gene>
<dbReference type="Proteomes" id="UP000761380">
    <property type="component" value="Unassembled WGS sequence"/>
</dbReference>
<protein>
    <recommendedName>
        <fullName evidence="2 4">Flagellin</fullName>
    </recommendedName>
</protein>
<dbReference type="GO" id="GO:0005576">
    <property type="term" value="C:extracellular region"/>
    <property type="evidence" value="ECO:0007669"/>
    <property type="project" value="UniProtKB-SubCell"/>
</dbReference>
<feature type="domain" description="Flagellin N-terminal" evidence="5">
    <location>
        <begin position="9"/>
        <end position="137"/>
    </location>
</feature>
<dbReference type="GO" id="GO:0005198">
    <property type="term" value="F:structural molecule activity"/>
    <property type="evidence" value="ECO:0007669"/>
    <property type="project" value="UniProtKB-UniRule"/>
</dbReference>
<dbReference type="SUPFAM" id="SSF64518">
    <property type="entry name" value="Phase 1 flagellin"/>
    <property type="match status" value="1"/>
</dbReference>
<evidence type="ECO:0000259" key="5">
    <source>
        <dbReference type="Pfam" id="PF00669"/>
    </source>
</evidence>
<dbReference type="EMBL" id="SVBY01000063">
    <property type="protein sequence ID" value="MBE6093217.1"/>
    <property type="molecule type" value="Genomic_DNA"/>
</dbReference>
<organism evidence="7 8">
    <name type="scientific">Selenomonas ruminantium</name>
    <dbReference type="NCBI Taxonomy" id="971"/>
    <lineage>
        <taxon>Bacteria</taxon>
        <taxon>Bacillati</taxon>
        <taxon>Bacillota</taxon>
        <taxon>Negativicutes</taxon>
        <taxon>Selenomonadales</taxon>
        <taxon>Selenomonadaceae</taxon>
        <taxon>Selenomonas</taxon>
    </lineage>
</organism>
<accession>A0A928A1W1</accession>
<dbReference type="PANTHER" id="PTHR42792">
    <property type="entry name" value="FLAGELLIN"/>
    <property type="match status" value="1"/>
</dbReference>